<evidence type="ECO:0000256" key="2">
    <source>
        <dbReference type="ARBA" id="ARBA00017647"/>
    </source>
</evidence>
<evidence type="ECO:0000313" key="10">
    <source>
        <dbReference type="EMBL" id="RUS34679.1"/>
    </source>
</evidence>
<keyword evidence="11" id="KW-1185">Reference proteome</keyword>
<dbReference type="PANTHER" id="PTHR10953:SF3">
    <property type="entry name" value="UBIQUITIN-LIKE MODIFIER-ACTIVATING ENZYME ATG7"/>
    <property type="match status" value="1"/>
</dbReference>
<keyword evidence="4 7" id="KW-0653">Protein transport</keyword>
<comment type="subunit">
    <text evidence="7">Homodimer.</text>
</comment>
<dbReference type="Gene3D" id="3.40.140.70">
    <property type="entry name" value="Ubiquitin-like modifier-activating enzyme ATG7 N-terminal domain"/>
    <property type="match status" value="1"/>
</dbReference>
<dbReference type="CDD" id="cd01486">
    <property type="entry name" value="Apg7"/>
    <property type="match status" value="1"/>
</dbReference>
<feature type="domain" description="Ubiquitin-like modifier-activating enzyme Atg7 N-terminal" evidence="9">
    <location>
        <begin position="5"/>
        <end position="368"/>
    </location>
</feature>
<dbReference type="PANTHER" id="PTHR10953">
    <property type="entry name" value="UBIQUITIN-ACTIVATING ENZYME E1"/>
    <property type="match status" value="1"/>
</dbReference>
<evidence type="ECO:0000256" key="7">
    <source>
        <dbReference type="RuleBase" id="RU366022"/>
    </source>
</evidence>
<dbReference type="Gene3D" id="3.40.140.100">
    <property type="entry name" value="Ubiquitin-like modifier-activating enzyme ATG7 C-terminal domain"/>
    <property type="match status" value="1"/>
</dbReference>
<dbReference type="Gene3D" id="3.40.50.720">
    <property type="entry name" value="NAD(P)-binding Rossmann-like Domain"/>
    <property type="match status" value="1"/>
</dbReference>
<accession>A0A433QXY7</accession>
<evidence type="ECO:0000256" key="1">
    <source>
        <dbReference type="ARBA" id="ARBA00010931"/>
    </source>
</evidence>
<proteinExistence type="inferred from homology"/>
<dbReference type="InterPro" id="IPR045886">
    <property type="entry name" value="ThiF/MoeB/HesA"/>
</dbReference>
<comment type="similarity">
    <text evidence="1 7">Belongs to the ATG7 family.</text>
</comment>
<keyword evidence="3 7" id="KW-0813">Transport</keyword>
<gene>
    <name evidence="10" type="ORF">BC938DRAFT_479171</name>
</gene>
<feature type="active site" description="Glycyl thioester intermediate" evidence="6">
    <location>
        <position position="599"/>
    </location>
</feature>
<keyword evidence="5 7" id="KW-0072">Autophagy</keyword>
<dbReference type="GO" id="GO:0000407">
    <property type="term" value="C:phagophore assembly site"/>
    <property type="evidence" value="ECO:0007669"/>
    <property type="project" value="UniProtKB-SubCell"/>
</dbReference>
<sequence>MQPLLQFTTFSSAVEAPFWHTLADRKLNILKLNDATQPIKAYYATGHTFDDGLALPARLCIGTNAFDLPEDQAAGKEEGGVMSLEGLCLEGLCLRIQQFDKHQPRKLISWCRIPPFAFPITGSLKNTNTIEDFKRLDKTAFFKEEAKKIWHAIISGDAVMHPHLLSHFLVVTYADLKKYKFHYWFGFPALLMDPSWVVGDSGVIKGIEEAWSPEQIESLRINYDAHREKHLRDGNAAYFLVKKVASSNGISVGRLSEWDAFFDGVAEDDRILAFADPSSLPSNPGWPLRNLLVLAHRRWNVRRIRVLCFREIQGKKDIRQSRVLVVEMPVLGVDEVVRTGVECPKVVGWEKGVKGNLAPRMADLAPLMDPAKLADTAVDLNLKLMRWRLVPSLQLEKIKETKCLLLGAGTLGCYVARVLLGWGVRNITFVDNATVSFSNPVRQPLFFFEDSLDGGKPKAQTAASNLKRVYPGVHAQGFNLAIPMPGHPITSEEQTRADVDKLTELIREHDAIYLLMDSRESRWLPTFLGSKMRKLVINAALGFDTYLVMRHGVPDKPGVQATVASTDSKTAPVHLGCYFCNDVVAPTDSLTDRTLDQQCTVTRPGLSAVASALAVELMVSVLHHEHGPQAPADATVNPTAPDASAQLASPLGQIPHQIRGFLGTFSNMLIVGQAYDRCTACSSQVQQAYVKDGFDFLRRAFDDPIYLEEVSGLTKLKQESDALLGEVDWIAEEDSDAEI</sequence>
<dbReference type="GO" id="GO:0000045">
    <property type="term" value="P:autophagosome assembly"/>
    <property type="evidence" value="ECO:0007669"/>
    <property type="project" value="TreeGrafter"/>
</dbReference>
<dbReference type="GO" id="GO:0019778">
    <property type="term" value="F:Atg12 activating enzyme activity"/>
    <property type="evidence" value="ECO:0007669"/>
    <property type="project" value="TreeGrafter"/>
</dbReference>
<dbReference type="InterPro" id="IPR032197">
    <property type="entry name" value="Atg7_N"/>
</dbReference>
<dbReference type="EMBL" id="RBNJ01000371">
    <property type="protein sequence ID" value="RUS34679.1"/>
    <property type="molecule type" value="Genomic_DNA"/>
</dbReference>
<keyword evidence="7" id="KW-0833">Ubl conjugation pathway</keyword>
<dbReference type="NCBIfam" id="TIGR01381">
    <property type="entry name" value="E1_like_apg7"/>
    <property type="match status" value="1"/>
</dbReference>
<dbReference type="Pfam" id="PF00899">
    <property type="entry name" value="ThiF"/>
    <property type="match status" value="1"/>
</dbReference>
<dbReference type="FunFam" id="3.40.50.720:FF:000243">
    <property type="entry name" value="Ubiquitin-like modifier-activating enzyme ATG7"/>
    <property type="match status" value="1"/>
</dbReference>
<evidence type="ECO:0000256" key="3">
    <source>
        <dbReference type="ARBA" id="ARBA00022448"/>
    </source>
</evidence>
<dbReference type="GO" id="GO:0019779">
    <property type="term" value="F:Atg8 activating enzyme activity"/>
    <property type="evidence" value="ECO:0007669"/>
    <property type="project" value="TreeGrafter"/>
</dbReference>
<comment type="subcellular location">
    <subcellularLocation>
        <location evidence="7">Cytoplasm</location>
    </subcellularLocation>
    <subcellularLocation>
        <location evidence="7">Preautophagosomal structure</location>
    </subcellularLocation>
</comment>
<dbReference type="GO" id="GO:0034727">
    <property type="term" value="P:piecemeal microautophagy of the nucleus"/>
    <property type="evidence" value="ECO:0007669"/>
    <property type="project" value="TreeGrafter"/>
</dbReference>
<name>A0A433QXY7_9FUNG</name>
<dbReference type="InterPro" id="IPR042523">
    <property type="entry name" value="Atg7_N_2"/>
</dbReference>
<evidence type="ECO:0000256" key="6">
    <source>
        <dbReference type="PIRSR" id="PIRSR606285-1"/>
    </source>
</evidence>
<organism evidence="10 11">
    <name type="scientific">Jimgerdemannia flammicorona</name>
    <dbReference type="NCBI Taxonomy" id="994334"/>
    <lineage>
        <taxon>Eukaryota</taxon>
        <taxon>Fungi</taxon>
        <taxon>Fungi incertae sedis</taxon>
        <taxon>Mucoromycota</taxon>
        <taxon>Mucoromycotina</taxon>
        <taxon>Endogonomycetes</taxon>
        <taxon>Endogonales</taxon>
        <taxon>Endogonaceae</taxon>
        <taxon>Jimgerdemannia</taxon>
    </lineage>
</organism>
<feature type="domain" description="THIF-type NAD/FAD binding fold" evidence="8">
    <location>
        <begin position="385"/>
        <end position="627"/>
    </location>
</feature>
<dbReference type="AlphaFoldDB" id="A0A433QXY7"/>
<dbReference type="SUPFAM" id="SSF69572">
    <property type="entry name" value="Activating enzymes of the ubiquitin-like proteins"/>
    <property type="match status" value="1"/>
</dbReference>
<dbReference type="GO" id="GO:0032446">
    <property type="term" value="P:protein modification by small protein conjugation"/>
    <property type="evidence" value="ECO:0007669"/>
    <property type="project" value="TreeGrafter"/>
</dbReference>
<evidence type="ECO:0000256" key="4">
    <source>
        <dbReference type="ARBA" id="ARBA00022927"/>
    </source>
</evidence>
<dbReference type="Pfam" id="PF16420">
    <property type="entry name" value="ATG7_N"/>
    <property type="match status" value="1"/>
</dbReference>
<comment type="function">
    <text evidence="7">E1-like activating enzyme involved in the 2 ubiquitin-like systems required for cytoplasm to vacuole transport (Cvt) and autophagy. Activates ATG12 for its conjugation with ATG5 and ATG8 for its conjugation with phosphatidylethanolamine. Both systems are needed for the ATG8 association to Cvt vesicles and autophagosomes membranes. Autophagy is essential for maintenance of amino acid levels and protein synthesis under nitrogen starvation. Required for selective autophagic degradation of the nucleus (nucleophagy) as well as for mitophagy which contributes to regulate mitochondrial quantity and quality by eliminating the mitochondria to a basal level to fulfill cellular energy requirements and preventing excess ROS production.</text>
</comment>
<evidence type="ECO:0000259" key="8">
    <source>
        <dbReference type="Pfam" id="PF00899"/>
    </source>
</evidence>
<dbReference type="GO" id="GO:0000422">
    <property type="term" value="P:autophagy of mitochondrion"/>
    <property type="evidence" value="ECO:0007669"/>
    <property type="project" value="TreeGrafter"/>
</dbReference>
<evidence type="ECO:0000256" key="5">
    <source>
        <dbReference type="ARBA" id="ARBA00023006"/>
    </source>
</evidence>
<dbReference type="InterPro" id="IPR042522">
    <property type="entry name" value="Atg7_N_1"/>
</dbReference>
<keyword evidence="7" id="KW-0963">Cytoplasm</keyword>
<dbReference type="InterPro" id="IPR006285">
    <property type="entry name" value="Atg7"/>
</dbReference>
<evidence type="ECO:0000259" key="9">
    <source>
        <dbReference type="Pfam" id="PF16420"/>
    </source>
</evidence>
<comment type="caution">
    <text evidence="10">The sequence shown here is derived from an EMBL/GenBank/DDBJ whole genome shotgun (WGS) entry which is preliminary data.</text>
</comment>
<dbReference type="InterPro" id="IPR035985">
    <property type="entry name" value="Ubiquitin-activating_enz"/>
</dbReference>
<dbReference type="Proteomes" id="UP000274822">
    <property type="component" value="Unassembled WGS sequence"/>
</dbReference>
<protein>
    <recommendedName>
        <fullName evidence="2 7">Ubiquitin-like modifier-activating enzyme ATG7</fullName>
    </recommendedName>
    <alternativeName>
        <fullName evidence="7">Autophagy-related protein 7</fullName>
    </alternativeName>
</protein>
<dbReference type="GO" id="GO:0006995">
    <property type="term" value="P:cellular response to nitrogen starvation"/>
    <property type="evidence" value="ECO:0007669"/>
    <property type="project" value="TreeGrafter"/>
</dbReference>
<dbReference type="GO" id="GO:0015031">
    <property type="term" value="P:protein transport"/>
    <property type="evidence" value="ECO:0007669"/>
    <property type="project" value="UniProtKB-UniRule"/>
</dbReference>
<dbReference type="InterPro" id="IPR000594">
    <property type="entry name" value="ThiF_NAD_FAD-bd"/>
</dbReference>
<evidence type="ECO:0000313" key="11">
    <source>
        <dbReference type="Proteomes" id="UP000274822"/>
    </source>
</evidence>
<reference evidence="10 11" key="1">
    <citation type="journal article" date="2018" name="New Phytol.">
        <title>Phylogenomics of Endogonaceae and evolution of mycorrhizas within Mucoromycota.</title>
        <authorList>
            <person name="Chang Y."/>
            <person name="Desiro A."/>
            <person name="Na H."/>
            <person name="Sandor L."/>
            <person name="Lipzen A."/>
            <person name="Clum A."/>
            <person name="Barry K."/>
            <person name="Grigoriev I.V."/>
            <person name="Martin F.M."/>
            <person name="Stajich J.E."/>
            <person name="Smith M.E."/>
            <person name="Bonito G."/>
            <person name="Spatafora J.W."/>
        </authorList>
    </citation>
    <scope>NUCLEOTIDE SEQUENCE [LARGE SCALE GENOMIC DNA]</scope>
    <source>
        <strain evidence="10 11">AD002</strain>
    </source>
</reference>